<evidence type="ECO:0000256" key="5">
    <source>
        <dbReference type="PROSITE-ProRule" id="PRU00708"/>
    </source>
</evidence>
<comment type="function">
    <text evidence="3">Regulates mitochondrial small subunit maturation by controlling 15S rRNA 5'-end processing. Localizes to the 5' precursor of the 15S rRNA in a position that is subsequently occupied by mS47 in the mature yeast mtSSU. Uses structure and sequence-specific RNA recognition, binding to a single-stranded region of the precursor and specifically recognizing bases -6 to -1. The exchange of Ccm1 for mS47 is coupled to the irreversible removal of precursor rRNA that is accompanied by conformational changes of the mitoribosomal proteins uS5m and mS26. These conformational changes signal completion of 5'-end rRNA processing through protection of the mature 5'-end of the 15S rRNA and stabilization of mS47. The removal of the 5' precursor together with the dissociation of Ccm1 may be catalyzed by the 5'-3' exoribonuclease Pet127. Involved in the specific removal of group I introns in mitochondrial encoded transcripts.</text>
</comment>
<dbReference type="InterPro" id="IPR002885">
    <property type="entry name" value="PPR_rpt"/>
</dbReference>
<dbReference type="PANTHER" id="PTHR47447:SF17">
    <property type="entry name" value="OS12G0638900 PROTEIN"/>
    <property type="match status" value="1"/>
</dbReference>
<proteinExistence type="inferred from homology"/>
<keyword evidence="2" id="KW-0677">Repeat</keyword>
<dbReference type="EMBL" id="JAANBB010000344">
    <property type="protein sequence ID" value="KAF7543750.1"/>
    <property type="molecule type" value="Genomic_DNA"/>
</dbReference>
<comment type="caution">
    <text evidence="6">The sequence shown here is derived from an EMBL/GenBank/DDBJ whole genome shotgun (WGS) entry which is preliminary data.</text>
</comment>
<keyword evidence="7" id="KW-1185">Reference proteome</keyword>
<organism evidence="6 7">
    <name type="scientific">Cylindrodendrum hubeiense</name>
    <dbReference type="NCBI Taxonomy" id="595255"/>
    <lineage>
        <taxon>Eukaryota</taxon>
        <taxon>Fungi</taxon>
        <taxon>Dikarya</taxon>
        <taxon>Ascomycota</taxon>
        <taxon>Pezizomycotina</taxon>
        <taxon>Sordariomycetes</taxon>
        <taxon>Hypocreomycetidae</taxon>
        <taxon>Hypocreales</taxon>
        <taxon>Nectriaceae</taxon>
        <taxon>Cylindrodendrum</taxon>
    </lineage>
</organism>
<evidence type="ECO:0000313" key="7">
    <source>
        <dbReference type="Proteomes" id="UP000722485"/>
    </source>
</evidence>
<evidence type="ECO:0000256" key="1">
    <source>
        <dbReference type="ARBA" id="ARBA00006192"/>
    </source>
</evidence>
<dbReference type="Gene3D" id="1.25.40.10">
    <property type="entry name" value="Tetratricopeptide repeat domain"/>
    <property type="match status" value="2"/>
</dbReference>
<dbReference type="InterPro" id="IPR011990">
    <property type="entry name" value="TPR-like_helical_dom_sf"/>
</dbReference>
<gene>
    <name evidence="6" type="ORF">G7Z17_g10491</name>
</gene>
<evidence type="ECO:0000256" key="4">
    <source>
        <dbReference type="ARBA" id="ARBA00044511"/>
    </source>
</evidence>
<comment type="subunit">
    <text evidence="4">Binds to mitochondrial small subunit 15S rRNA.</text>
</comment>
<protein>
    <recommendedName>
        <fullName evidence="8">Pentatricopeptide repeat-containing protein</fullName>
    </recommendedName>
</protein>
<dbReference type="PROSITE" id="PS51375">
    <property type="entry name" value="PPR"/>
    <property type="match status" value="1"/>
</dbReference>
<evidence type="ECO:0008006" key="8">
    <source>
        <dbReference type="Google" id="ProtNLM"/>
    </source>
</evidence>
<dbReference type="Pfam" id="PF01535">
    <property type="entry name" value="PPR"/>
    <property type="match status" value="1"/>
</dbReference>
<name>A0A9P5L4R6_9HYPO</name>
<evidence type="ECO:0000256" key="2">
    <source>
        <dbReference type="ARBA" id="ARBA00022737"/>
    </source>
</evidence>
<comment type="similarity">
    <text evidence="1">Belongs to the CCM1 family.</text>
</comment>
<dbReference type="AlphaFoldDB" id="A0A9P5L4R6"/>
<feature type="repeat" description="PPR" evidence="5">
    <location>
        <begin position="611"/>
        <end position="646"/>
    </location>
</feature>
<dbReference type="Proteomes" id="UP000722485">
    <property type="component" value="Unassembled WGS sequence"/>
</dbReference>
<evidence type="ECO:0000313" key="6">
    <source>
        <dbReference type="EMBL" id="KAF7543750.1"/>
    </source>
</evidence>
<dbReference type="PANTHER" id="PTHR47447">
    <property type="entry name" value="OS03G0856100 PROTEIN"/>
    <property type="match status" value="1"/>
</dbReference>
<reference evidence="6" key="1">
    <citation type="submission" date="2020-03" db="EMBL/GenBank/DDBJ databases">
        <title>Draft Genome Sequence of Cylindrodendrum hubeiense.</title>
        <authorList>
            <person name="Buettner E."/>
            <person name="Kellner H."/>
        </authorList>
    </citation>
    <scope>NUCLEOTIDE SEQUENCE</scope>
    <source>
        <strain evidence="6">IHI 201604</strain>
    </source>
</reference>
<evidence type="ECO:0000256" key="3">
    <source>
        <dbReference type="ARBA" id="ARBA00044493"/>
    </source>
</evidence>
<accession>A0A9P5L4R6</accession>
<dbReference type="OrthoDB" id="185373at2759"/>
<sequence length="832" mass="94301">MAGWPLFLDRRCRSDTICRSCRLAIRQRPPQLPWAAAAYISQASKAAARRPANDADNADDAITRKPSKLELKQYLERIRSLRSPKKEESKSFSVRYFEQNNNQRTELSSEDDFGDSLNQLDASELKDALFEIKDELAGQEEKNAFDEVVTQMGGNWDKLKTADDLEKLVARMDAYTAAIDAEIDKTGAELPQEMLEELDRVMPGLPGLGNLGSRVTLPQIPEKPWTINQRKKITRLNSILARISREMGRDVKLTKKSVQGVFKAYHSARLSLAHGWNNVPLEVWDILWKVFSVDESVNMHRLSHIALLARDMSAAKIVLNPVQQLLTIEAVFVDGWEAKAIDNWKRCVSSLGDENAETFQDFWELGVRMYCREGDLEQAQRAINKLLERQTDPRILMPLIRTYSELGTEEGQERAWSVYRQLRELLGQDMKITDYDQIIAYFLATNQTENALYAFVDMMSDGKIDLKKQTYLPSVVANKFFFGKWLKRLIGAGDLNGALSVVEFMRKKGVNAAPIHLNGLIGAWQRAGGVEDLERADDMAWGMIESRISFVEARRHEGSGSKAEALSDTAPLPRATLETFSLLAENYRMRGLHDRLQVLWQAFRDAEISPDAFIMNQLIESYIQADQAKEALELYHALVTEQGVSPDPYTYSALWKTLGINRLHSVSEDALAGETEAARALFAETVKYKHVFEPEGMDGQLARKMLHTLRRIKDNAGLIVALTALRDLFRFLPPETLVLEMILGTTKLSLDTTGHRSRLVLAKRNLDRALVTWADGDTAKLEGPRRGVALFEYLQKHYWPEDAEESAKRNAFRQAATQMGVYDLLKKAAKKR</sequence>